<keyword evidence="2" id="KW-1185">Reference proteome</keyword>
<dbReference type="RefSeq" id="WP_281456150.1">
    <property type="nucleotide sequence ID" value="NZ_JASAOF010000007.1"/>
</dbReference>
<gene>
    <name evidence="1" type="ORF">QFW96_14540</name>
</gene>
<accession>A0ABT6PQX0</accession>
<dbReference type="Proteomes" id="UP001237595">
    <property type="component" value="Unassembled WGS sequence"/>
</dbReference>
<organism evidence="1 2">
    <name type="scientific">Saccharopolyspora ipomoeae</name>
    <dbReference type="NCBI Taxonomy" id="3042027"/>
    <lineage>
        <taxon>Bacteria</taxon>
        <taxon>Bacillati</taxon>
        <taxon>Actinomycetota</taxon>
        <taxon>Actinomycetes</taxon>
        <taxon>Pseudonocardiales</taxon>
        <taxon>Pseudonocardiaceae</taxon>
        <taxon>Saccharopolyspora</taxon>
    </lineage>
</organism>
<dbReference type="EMBL" id="JASAOF010000007">
    <property type="protein sequence ID" value="MDI2029846.1"/>
    <property type="molecule type" value="Genomic_DNA"/>
</dbReference>
<sequence>MDISPGNRHVVDPEFFSLRVRQALRGAVEPEEFADDPLSGVGEPSEDFLTAEEFTPLASHPDVIEAGARVVEAEAAVLAAEDAGVTDELAMRRLDRARAAEREVLVRLQLRRTVGHTYRAVSRVAQVVPLRPGLVVLAGGEAA</sequence>
<reference evidence="1 2" key="1">
    <citation type="submission" date="2023-04" db="EMBL/GenBank/DDBJ databases">
        <title>Draft genome sequence of Saccharopolyspora sp. TS4A08 isolated from sweet potato rhizospheric soil.</title>
        <authorList>
            <person name="Suksaard P."/>
            <person name="Duangmal K."/>
        </authorList>
    </citation>
    <scope>NUCLEOTIDE SEQUENCE [LARGE SCALE GENOMIC DNA]</scope>
    <source>
        <strain evidence="1 2">TS4A08</strain>
    </source>
</reference>
<protein>
    <submittedName>
        <fullName evidence="1">Uncharacterized protein</fullName>
    </submittedName>
</protein>
<proteinExistence type="predicted"/>
<comment type="caution">
    <text evidence="1">The sequence shown here is derived from an EMBL/GenBank/DDBJ whole genome shotgun (WGS) entry which is preliminary data.</text>
</comment>
<name>A0ABT6PQX0_9PSEU</name>
<evidence type="ECO:0000313" key="2">
    <source>
        <dbReference type="Proteomes" id="UP001237595"/>
    </source>
</evidence>
<evidence type="ECO:0000313" key="1">
    <source>
        <dbReference type="EMBL" id="MDI2029846.1"/>
    </source>
</evidence>